<evidence type="ECO:0000256" key="1">
    <source>
        <dbReference type="SAM" id="MobiDB-lite"/>
    </source>
</evidence>
<sequence length="783" mass="87307">MSNSIPVIKFLFSSEFRVLNETLQAQPSYEVEDFNAVNDLATFVSTIPAGLIISSLCDKNDLVQIASFMKIVKKVAKDTAIKMVVINFSGDKQFEKAVAKLGIQDLVEPAINAKAFKFKLDFWMKSLNVQIKNNPNANAQKNVKSAEAAKAQDKKVDNSAPTWLEPLDLEDDIWIVSNETDCKKILSKWLIKLTGPGPYVGQWNDVQNNLWRFEIKGADKDMYVPGSGHWYFHGDVKPDFVWKENVWLITGDSFDLFYKDGDKVFSRLKCKDKNFTVCKNSLYAKTKEQVIKESFDKDMVFRKEAEALNDLEGKGKADAINGGPLSGKNKTSHLNQNPLSGEVNPEDQLLNTDPLTQNVSTDKQSSFWKGKNTYENEGGDGSGPASAGVHAGQNLEQENKKNEHQKYYKNHNEAEKYEAEKKEQERKLSEQQSGSGPLTGKSSTDEIDGHYSNNGERRAKSSAERSQSELSGKSETDKLNSHYGSKDGSSLPGKPERERTEHSSHDLKDGGLAGKGSTERMDSHYSNPDDAKNAKAKTEENKSRTSMASSEGTTTGKGSFSDTKDTAQNGSSHHAHAKDEKRGNEGAASIDPYESLFGKSKDRKEAPAAKKTERKLDADYTNFTDDDLRPSLDEKQKSALADVVSLNTYKNEKLKEALQESYDPEIEEASADAKVSSTMFFNSKTVDCRFDDFFDETIIFTTTDEGLSTDSKVDVDMSFKYLNQDTKVKIQGDVVTVEGDGEGNNYVTVQLSKDNVETFDKFMRLYKLRQENANSFIKKVKGL</sequence>
<dbReference type="EMBL" id="CP139487">
    <property type="protein sequence ID" value="WPU65783.1"/>
    <property type="molecule type" value="Genomic_DNA"/>
</dbReference>
<feature type="compositionally biased region" description="Polar residues" evidence="1">
    <location>
        <begin position="349"/>
        <end position="367"/>
    </location>
</feature>
<feature type="compositionally biased region" description="Polar residues" evidence="1">
    <location>
        <begin position="430"/>
        <end position="442"/>
    </location>
</feature>
<feature type="compositionally biased region" description="Polar residues" evidence="1">
    <location>
        <begin position="328"/>
        <end position="339"/>
    </location>
</feature>
<feature type="region of interest" description="Disordered" evidence="1">
    <location>
        <begin position="416"/>
        <end position="613"/>
    </location>
</feature>
<feature type="compositionally biased region" description="Basic and acidic residues" evidence="1">
    <location>
        <begin position="517"/>
        <end position="543"/>
    </location>
</feature>
<feature type="region of interest" description="Disordered" evidence="1">
    <location>
        <begin position="314"/>
        <end position="390"/>
    </location>
</feature>
<protein>
    <submittedName>
        <fullName evidence="2">Uncharacterized protein</fullName>
    </submittedName>
</protein>
<feature type="compositionally biased region" description="Polar residues" evidence="1">
    <location>
        <begin position="544"/>
        <end position="572"/>
    </location>
</feature>
<proteinExistence type="predicted"/>
<reference evidence="2 3" key="1">
    <citation type="submission" date="2023-11" db="EMBL/GenBank/DDBJ databases">
        <title>Peredibacter starrii A3.12.</title>
        <authorList>
            <person name="Mitchell R.J."/>
        </authorList>
    </citation>
    <scope>NUCLEOTIDE SEQUENCE [LARGE SCALE GENOMIC DNA]</scope>
    <source>
        <strain evidence="2 3">A3.12</strain>
    </source>
</reference>
<gene>
    <name evidence="2" type="ORF">SOO65_03390</name>
</gene>
<feature type="compositionally biased region" description="Basic and acidic residues" evidence="1">
    <location>
        <begin position="443"/>
        <end position="480"/>
    </location>
</feature>
<dbReference type="AlphaFoldDB" id="A0AAX4HRI7"/>
<dbReference type="Proteomes" id="UP001324634">
    <property type="component" value="Chromosome"/>
</dbReference>
<keyword evidence="3" id="KW-1185">Reference proteome</keyword>
<organism evidence="2 3">
    <name type="scientific">Peredibacter starrii</name>
    <dbReference type="NCBI Taxonomy" id="28202"/>
    <lineage>
        <taxon>Bacteria</taxon>
        <taxon>Pseudomonadati</taxon>
        <taxon>Bdellovibrionota</taxon>
        <taxon>Bacteriovoracia</taxon>
        <taxon>Bacteriovoracales</taxon>
        <taxon>Bacteriovoracaceae</taxon>
        <taxon>Peredibacter</taxon>
    </lineage>
</organism>
<accession>A0AAX4HRI7</accession>
<feature type="compositionally biased region" description="Basic and acidic residues" evidence="1">
    <location>
        <begin position="416"/>
        <end position="429"/>
    </location>
</feature>
<evidence type="ECO:0000313" key="3">
    <source>
        <dbReference type="Proteomes" id="UP001324634"/>
    </source>
</evidence>
<evidence type="ECO:0000313" key="2">
    <source>
        <dbReference type="EMBL" id="WPU65783.1"/>
    </source>
</evidence>
<name>A0AAX4HRI7_9BACT</name>
<dbReference type="KEGG" id="psti:SOO65_03390"/>
<feature type="compositionally biased region" description="Basic and acidic residues" evidence="1">
    <location>
        <begin position="599"/>
        <end position="613"/>
    </location>
</feature>
<dbReference type="RefSeq" id="WP_321396931.1">
    <property type="nucleotide sequence ID" value="NZ_CP139487.1"/>
</dbReference>
<feature type="compositionally biased region" description="Basic and acidic residues" evidence="1">
    <location>
        <begin position="494"/>
        <end position="509"/>
    </location>
</feature>